<gene>
    <name evidence="1" type="ORF">CAAN4_G15698</name>
</gene>
<evidence type="ECO:0000313" key="1">
    <source>
        <dbReference type="EMBL" id="CAK7918963.1"/>
    </source>
</evidence>
<dbReference type="EMBL" id="OZ004259">
    <property type="protein sequence ID" value="CAK7918963.1"/>
    <property type="molecule type" value="Genomic_DNA"/>
</dbReference>
<dbReference type="Proteomes" id="UP001497600">
    <property type="component" value="Chromosome G"/>
</dbReference>
<proteinExistence type="predicted"/>
<protein>
    <submittedName>
        <fullName evidence="1">Uncharacterized protein</fullName>
    </submittedName>
</protein>
<organism evidence="1 2">
    <name type="scientific">[Candida] anglica</name>
    <dbReference type="NCBI Taxonomy" id="148631"/>
    <lineage>
        <taxon>Eukaryota</taxon>
        <taxon>Fungi</taxon>
        <taxon>Dikarya</taxon>
        <taxon>Ascomycota</taxon>
        <taxon>Saccharomycotina</taxon>
        <taxon>Pichiomycetes</taxon>
        <taxon>Debaryomycetaceae</taxon>
        <taxon>Kurtzmaniella</taxon>
    </lineage>
</organism>
<keyword evidence="2" id="KW-1185">Reference proteome</keyword>
<accession>A0ABP0EMM7</accession>
<name>A0ABP0EMM7_9ASCO</name>
<reference evidence="1 2" key="1">
    <citation type="submission" date="2024-01" db="EMBL/GenBank/DDBJ databases">
        <authorList>
            <consortium name="Genoscope - CEA"/>
            <person name="William W."/>
        </authorList>
    </citation>
    <scope>NUCLEOTIDE SEQUENCE [LARGE SCALE GENOMIC DNA]</scope>
    <source>
        <strain evidence="1 2">29B2s-10</strain>
    </source>
</reference>
<evidence type="ECO:0000313" key="2">
    <source>
        <dbReference type="Proteomes" id="UP001497600"/>
    </source>
</evidence>
<sequence length="222" mass="25418">MTQHHTALIDDDEGLFQPVREFSEPLDASPEYIRSSPYHEQEHQLQLDTLDVGYRSLALALQSFVPVNGNKDYQYEEYEKAFPIKEIVERAQEYSKLLGEENLPELTAYVIGFRSILHVEVQESAEKRSISARIDKGSHTEANISGGLLKYWFGTPDDENAKNLATCWWTNREAAKIGGGGKTHREGMALVKSWYKHWQVEEYELHVLPRGEGYTFGPVSKR</sequence>
<dbReference type="PANTHER" id="PTHR36986:SF1">
    <property type="entry name" value="UPF0643 PROTEIN PB2B2.08"/>
    <property type="match status" value="1"/>
</dbReference>
<dbReference type="PANTHER" id="PTHR36986">
    <property type="entry name" value="UPF0643 PROTEIN PB2B2.08"/>
    <property type="match status" value="1"/>
</dbReference>